<comment type="function">
    <text evidence="7">Binds directly to 16S ribosomal RNA.</text>
</comment>
<keyword evidence="2 7" id="KW-0699">rRNA-binding</keyword>
<dbReference type="AlphaFoldDB" id="A0A9E7DIJ7"/>
<reference evidence="9" key="1">
    <citation type="submission" date="2022-04" db="EMBL/GenBank/DDBJ databases">
        <title>Complete genome sequences of Ezakiella coagulans and Fenollaria massiliensis.</title>
        <authorList>
            <person name="France M.T."/>
            <person name="Clifford J."/>
            <person name="Narina S."/>
            <person name="Rutt L."/>
            <person name="Ravel J."/>
        </authorList>
    </citation>
    <scope>NUCLEOTIDE SEQUENCE</scope>
    <source>
        <strain evidence="9">C0061C2</strain>
    </source>
</reference>
<dbReference type="Gene3D" id="1.20.58.110">
    <property type="entry name" value="Ribosomal protein S20"/>
    <property type="match status" value="1"/>
</dbReference>
<keyword evidence="5 7" id="KW-0687">Ribonucleoprotein</keyword>
<evidence type="ECO:0000256" key="5">
    <source>
        <dbReference type="ARBA" id="ARBA00023274"/>
    </source>
</evidence>
<dbReference type="NCBIfam" id="TIGR00029">
    <property type="entry name" value="S20"/>
    <property type="match status" value="1"/>
</dbReference>
<gene>
    <name evidence="7 9" type="primary">rpsT</name>
    <name evidence="9" type="ORF">M1R53_04825</name>
</gene>
<name>A0A9E7DIJ7_9FIRM</name>
<keyword evidence="8" id="KW-0175">Coiled coil</keyword>
<dbReference type="PANTHER" id="PTHR33398:SF1">
    <property type="entry name" value="SMALL RIBOSOMAL SUBUNIT PROTEIN BS20C"/>
    <property type="match status" value="1"/>
</dbReference>
<evidence type="ECO:0000256" key="7">
    <source>
        <dbReference type="HAMAP-Rule" id="MF_00500"/>
    </source>
</evidence>
<evidence type="ECO:0000313" key="10">
    <source>
        <dbReference type="Proteomes" id="UP000831151"/>
    </source>
</evidence>
<evidence type="ECO:0000256" key="3">
    <source>
        <dbReference type="ARBA" id="ARBA00022884"/>
    </source>
</evidence>
<evidence type="ECO:0000256" key="6">
    <source>
        <dbReference type="ARBA" id="ARBA00035136"/>
    </source>
</evidence>
<sequence length="90" mass="10565">MRLLANIKSAKKRISVIKNKTLVNKSRKTELKNLIKRFELLVSESKTDEAREVLKVIDKKLKKAEQRNLFHKNKVARKMSRLTHKLNKAV</sequence>
<organism evidence="9 10">
    <name type="scientific">Fenollaria massiliensis</name>
    <dbReference type="NCBI Taxonomy" id="938288"/>
    <lineage>
        <taxon>Bacteria</taxon>
        <taxon>Bacillati</taxon>
        <taxon>Bacillota</taxon>
        <taxon>Clostridia</taxon>
        <taxon>Eubacteriales</taxon>
        <taxon>Fenollaria</taxon>
    </lineage>
</organism>
<keyword evidence="3 7" id="KW-0694">RNA-binding</keyword>
<dbReference type="EMBL" id="CP096649">
    <property type="protein sequence ID" value="UQK58566.1"/>
    <property type="molecule type" value="Genomic_DNA"/>
</dbReference>
<comment type="similarity">
    <text evidence="1 7">Belongs to the bacterial ribosomal protein bS20 family.</text>
</comment>
<evidence type="ECO:0000313" key="9">
    <source>
        <dbReference type="EMBL" id="UQK58566.1"/>
    </source>
</evidence>
<protein>
    <recommendedName>
        <fullName evidence="6 7">Small ribosomal subunit protein bS20</fullName>
    </recommendedName>
</protein>
<dbReference type="GO" id="GO:0015935">
    <property type="term" value="C:small ribosomal subunit"/>
    <property type="evidence" value="ECO:0007669"/>
    <property type="project" value="TreeGrafter"/>
</dbReference>
<dbReference type="KEGG" id="fms:M1R53_04825"/>
<keyword evidence="10" id="KW-1185">Reference proteome</keyword>
<dbReference type="GO" id="GO:0070181">
    <property type="term" value="F:small ribosomal subunit rRNA binding"/>
    <property type="evidence" value="ECO:0007669"/>
    <property type="project" value="TreeGrafter"/>
</dbReference>
<dbReference type="GO" id="GO:0006412">
    <property type="term" value="P:translation"/>
    <property type="evidence" value="ECO:0007669"/>
    <property type="project" value="UniProtKB-UniRule"/>
</dbReference>
<dbReference type="SUPFAM" id="SSF46992">
    <property type="entry name" value="Ribosomal protein S20"/>
    <property type="match status" value="1"/>
</dbReference>
<feature type="coiled-coil region" evidence="8">
    <location>
        <begin position="47"/>
        <end position="74"/>
    </location>
</feature>
<dbReference type="InterPro" id="IPR002583">
    <property type="entry name" value="Ribosomal_bS20"/>
</dbReference>
<dbReference type="PANTHER" id="PTHR33398">
    <property type="entry name" value="30S RIBOSOMAL PROTEIN S20"/>
    <property type="match status" value="1"/>
</dbReference>
<dbReference type="Pfam" id="PF01649">
    <property type="entry name" value="Ribosomal_S20p"/>
    <property type="match status" value="1"/>
</dbReference>
<keyword evidence="4 7" id="KW-0689">Ribosomal protein</keyword>
<dbReference type="InterPro" id="IPR036510">
    <property type="entry name" value="Ribosomal_bS20_sf"/>
</dbReference>
<dbReference type="Proteomes" id="UP000831151">
    <property type="component" value="Chromosome"/>
</dbReference>
<evidence type="ECO:0000256" key="4">
    <source>
        <dbReference type="ARBA" id="ARBA00022980"/>
    </source>
</evidence>
<evidence type="ECO:0000256" key="2">
    <source>
        <dbReference type="ARBA" id="ARBA00022730"/>
    </source>
</evidence>
<accession>A0A9E7DIJ7</accession>
<dbReference type="GO" id="GO:0003735">
    <property type="term" value="F:structural constituent of ribosome"/>
    <property type="evidence" value="ECO:0007669"/>
    <property type="project" value="InterPro"/>
</dbReference>
<evidence type="ECO:0000256" key="8">
    <source>
        <dbReference type="SAM" id="Coils"/>
    </source>
</evidence>
<proteinExistence type="inferred from homology"/>
<dbReference type="HAMAP" id="MF_00500">
    <property type="entry name" value="Ribosomal_bS20"/>
    <property type="match status" value="1"/>
</dbReference>
<evidence type="ECO:0000256" key="1">
    <source>
        <dbReference type="ARBA" id="ARBA00007634"/>
    </source>
</evidence>
<dbReference type="GO" id="GO:0005829">
    <property type="term" value="C:cytosol"/>
    <property type="evidence" value="ECO:0007669"/>
    <property type="project" value="TreeGrafter"/>
</dbReference>